<comment type="caution">
    <text evidence="1">The sequence shown here is derived from an EMBL/GenBank/DDBJ whole genome shotgun (WGS) entry which is preliminary data.</text>
</comment>
<dbReference type="Proteomes" id="UP000280066">
    <property type="component" value="Unassembled WGS sequence"/>
</dbReference>
<dbReference type="EMBL" id="RWIS01000011">
    <property type="protein sequence ID" value="RSK29866.1"/>
    <property type="molecule type" value="Genomic_DNA"/>
</dbReference>
<accession>A0A3R9MTV1</accession>
<proteinExistence type="predicted"/>
<dbReference type="AlphaFoldDB" id="A0A3R9MTV1"/>
<organism evidence="1 2">
    <name type="scientific">Hymenobacter metallilatus</name>
    <dbReference type="NCBI Taxonomy" id="2493666"/>
    <lineage>
        <taxon>Bacteria</taxon>
        <taxon>Pseudomonadati</taxon>
        <taxon>Bacteroidota</taxon>
        <taxon>Cytophagia</taxon>
        <taxon>Cytophagales</taxon>
        <taxon>Hymenobacteraceae</taxon>
        <taxon>Hymenobacter</taxon>
    </lineage>
</organism>
<protein>
    <submittedName>
        <fullName evidence="1">Uncharacterized protein</fullName>
    </submittedName>
</protein>
<keyword evidence="2" id="KW-1185">Reference proteome</keyword>
<dbReference type="RefSeq" id="WP_125432501.1">
    <property type="nucleotide sequence ID" value="NZ_RWIS01000011.1"/>
</dbReference>
<name>A0A3R9MTV1_9BACT</name>
<evidence type="ECO:0000313" key="1">
    <source>
        <dbReference type="EMBL" id="RSK29866.1"/>
    </source>
</evidence>
<evidence type="ECO:0000313" key="2">
    <source>
        <dbReference type="Proteomes" id="UP000280066"/>
    </source>
</evidence>
<dbReference type="OrthoDB" id="1492582at2"/>
<gene>
    <name evidence="1" type="ORF">EI290_16150</name>
</gene>
<reference evidence="1 2" key="1">
    <citation type="submission" date="2018-12" db="EMBL/GenBank/DDBJ databases">
        <authorList>
            <person name="Feng G."/>
            <person name="Zhu H."/>
        </authorList>
    </citation>
    <scope>NUCLEOTIDE SEQUENCE [LARGE SCALE GENOMIC DNA]</scope>
    <source>
        <strain evidence="1 2">9PBR-2</strain>
    </source>
</reference>
<sequence length="217" mass="24434">MNAEQKFAAIVVEQLRLAGWLVYQEVEIPGGRVDIVGVRGPIRWAIEVKTSMNLAVMEQARRNQMWFHFSSVAVPRPARGQFGPSWQFAAECGKIFGFGVLCIHEQGRRMDAGFTRYAEGRLNRKPGPVKLWQEQQTECAAGSSTGGHWTDFKNTVRQLEHTVRLRPGVKLREAVKSIRHHYSNEPSAVGCISRYIRSGIIPSLRLDSGQLYLKEAA</sequence>